<dbReference type="RefSeq" id="WP_081866971.1">
    <property type="nucleotide sequence ID" value="NZ_CCDH010000001.1"/>
</dbReference>
<dbReference type="InterPro" id="IPR010981">
    <property type="entry name" value="SinR/SinI_dimer_dom"/>
</dbReference>
<dbReference type="AlphaFoldDB" id="A0A059NX26"/>
<dbReference type="PROSITE" id="PS51500">
    <property type="entry name" value="SIN"/>
    <property type="match status" value="1"/>
</dbReference>
<dbReference type="GO" id="GO:0006355">
    <property type="term" value="P:regulation of DNA-templated transcription"/>
    <property type="evidence" value="ECO:0007669"/>
    <property type="project" value="InterPro"/>
</dbReference>
<protein>
    <submittedName>
        <fullName evidence="2">Anti-repressor SinI</fullName>
    </submittedName>
</protein>
<feature type="domain" description="Sin" evidence="1">
    <location>
        <begin position="1"/>
        <end position="39"/>
    </location>
</feature>
<evidence type="ECO:0000313" key="2">
    <source>
        <dbReference type="EMBL" id="CDQ23019.1"/>
    </source>
</evidence>
<dbReference type="GO" id="GO:0046983">
    <property type="term" value="F:protein dimerization activity"/>
    <property type="evidence" value="ECO:0007669"/>
    <property type="project" value="InterPro"/>
</dbReference>
<reference evidence="2 3" key="2">
    <citation type="submission" date="2014-05" db="EMBL/GenBank/DDBJ databases">
        <title>Draft genome sequence of Halobacillus karajensis HK-03.</title>
        <authorList>
            <person name="Khelaifia S."/>
            <person name="Croce O."/>
            <person name="Lagier J.C."/>
            <person name="Raoult D."/>
        </authorList>
    </citation>
    <scope>NUCLEOTIDE SEQUENCE [LARGE SCALE GENOMIC DNA]</scope>
    <source>
        <strain evidence="2 3">HD-03</strain>
    </source>
</reference>
<dbReference type="OrthoDB" id="2973152at2"/>
<dbReference type="InterPro" id="IPR036281">
    <property type="entry name" value="SinR/SinI_dimer_dom_sf"/>
</dbReference>
<evidence type="ECO:0000259" key="1">
    <source>
        <dbReference type="PROSITE" id="PS51500"/>
    </source>
</evidence>
<dbReference type="Proteomes" id="UP000028868">
    <property type="component" value="Unassembled WGS sequence"/>
</dbReference>
<reference evidence="3" key="1">
    <citation type="submission" date="2014-03" db="EMBL/GenBank/DDBJ databases">
        <authorList>
            <person name="Urmite Genomes U."/>
        </authorList>
    </citation>
    <scope>NUCLEOTIDE SEQUENCE [LARGE SCALE GENOMIC DNA]</scope>
    <source>
        <strain evidence="3">HD-03</strain>
    </source>
</reference>
<proteinExistence type="predicted"/>
<accession>A0A059NX26</accession>
<gene>
    <name evidence="2" type="ORF">BN983_01238</name>
</gene>
<sequence length="45" mass="5370">MDHLSRERRVDEEWVSLLKEAKAMGLTREEIKKFLGSHTKQKKMV</sequence>
<dbReference type="SUPFAM" id="SSF47406">
    <property type="entry name" value="SinR repressor dimerisation domain-like"/>
    <property type="match status" value="1"/>
</dbReference>
<dbReference type="Pfam" id="PF08671">
    <property type="entry name" value="SinI"/>
    <property type="match status" value="1"/>
</dbReference>
<keyword evidence="3" id="KW-1185">Reference proteome</keyword>
<dbReference type="EMBL" id="CCDI010000001">
    <property type="protein sequence ID" value="CDQ23019.1"/>
    <property type="molecule type" value="Genomic_DNA"/>
</dbReference>
<comment type="caution">
    <text evidence="2">The sequence shown here is derived from an EMBL/GenBank/DDBJ whole genome shotgun (WGS) entry which is preliminary data.</text>
</comment>
<name>A0A059NX26_9BACI</name>
<evidence type="ECO:0000313" key="3">
    <source>
        <dbReference type="Proteomes" id="UP000028868"/>
    </source>
</evidence>
<organism evidence="2 3">
    <name type="scientific">Halobacillus karajensis</name>
    <dbReference type="NCBI Taxonomy" id="195088"/>
    <lineage>
        <taxon>Bacteria</taxon>
        <taxon>Bacillati</taxon>
        <taxon>Bacillota</taxon>
        <taxon>Bacilli</taxon>
        <taxon>Bacillales</taxon>
        <taxon>Bacillaceae</taxon>
        <taxon>Halobacillus</taxon>
    </lineage>
</organism>